<accession>A0A0A9EAG0</accession>
<name>A0A0A9EAG0_ARUDO</name>
<proteinExistence type="predicted"/>
<dbReference type="AlphaFoldDB" id="A0A0A9EAG0"/>
<evidence type="ECO:0000313" key="1">
    <source>
        <dbReference type="EMBL" id="JAD97734.1"/>
    </source>
</evidence>
<reference evidence="1" key="1">
    <citation type="submission" date="2014-09" db="EMBL/GenBank/DDBJ databases">
        <authorList>
            <person name="Magalhaes I.L.F."/>
            <person name="Oliveira U."/>
            <person name="Santos F.R."/>
            <person name="Vidigal T.H.D.A."/>
            <person name="Brescovit A.D."/>
            <person name="Santos A.J."/>
        </authorList>
    </citation>
    <scope>NUCLEOTIDE SEQUENCE</scope>
    <source>
        <tissue evidence="1">Shoot tissue taken approximately 20 cm above the soil surface</tissue>
    </source>
</reference>
<dbReference type="EMBL" id="GBRH01200161">
    <property type="protein sequence ID" value="JAD97734.1"/>
    <property type="molecule type" value="Transcribed_RNA"/>
</dbReference>
<organism evidence="1">
    <name type="scientific">Arundo donax</name>
    <name type="common">Giant reed</name>
    <name type="synonym">Donax arundinaceus</name>
    <dbReference type="NCBI Taxonomy" id="35708"/>
    <lineage>
        <taxon>Eukaryota</taxon>
        <taxon>Viridiplantae</taxon>
        <taxon>Streptophyta</taxon>
        <taxon>Embryophyta</taxon>
        <taxon>Tracheophyta</taxon>
        <taxon>Spermatophyta</taxon>
        <taxon>Magnoliopsida</taxon>
        <taxon>Liliopsida</taxon>
        <taxon>Poales</taxon>
        <taxon>Poaceae</taxon>
        <taxon>PACMAD clade</taxon>
        <taxon>Arundinoideae</taxon>
        <taxon>Arundineae</taxon>
        <taxon>Arundo</taxon>
    </lineage>
</organism>
<reference evidence="1" key="2">
    <citation type="journal article" date="2015" name="Data Brief">
        <title>Shoot transcriptome of the giant reed, Arundo donax.</title>
        <authorList>
            <person name="Barrero R.A."/>
            <person name="Guerrero F.D."/>
            <person name="Moolhuijzen P."/>
            <person name="Goolsby J.A."/>
            <person name="Tidwell J."/>
            <person name="Bellgard S.E."/>
            <person name="Bellgard M.I."/>
        </authorList>
    </citation>
    <scope>NUCLEOTIDE SEQUENCE</scope>
    <source>
        <tissue evidence="1">Shoot tissue taken approximately 20 cm above the soil surface</tissue>
    </source>
</reference>
<sequence length="45" mass="5134">MDSGIKLFFCKKKSRRKLQMVTGQDATPDCPSLHCSQSRQVLHVQ</sequence>
<protein>
    <submittedName>
        <fullName evidence="1">Uncharacterized protein</fullName>
    </submittedName>
</protein>